<organism evidence="1">
    <name type="scientific">bioreactor metagenome</name>
    <dbReference type="NCBI Taxonomy" id="1076179"/>
    <lineage>
        <taxon>unclassified sequences</taxon>
        <taxon>metagenomes</taxon>
        <taxon>ecological metagenomes</taxon>
    </lineage>
</organism>
<name>A0A644Z986_9ZZZZ</name>
<gene>
    <name evidence="1" type="ORF">SDC9_83150</name>
</gene>
<sequence length="354" mass="41042">MKHIYIFIISFILLSTSCSKREKDFPDSIFSTTLELSQSDFNIEEKDLAQIEGIHCNDSVLIVLDFHSGDSYTLFDINSGKIIRRFGAIGQGPNEIPLGTYGYIEDKYFYLFYDQIGYIGKYSIDSLCNTKSISHPHRLAKYQLEETQLSRAISLNDSIFLGAGTYKSKFQYTLFNKYNNILDYGIEIYNSNSKDFNKYHKFLSNQGNLKKRPNRNQLVYSLNFSSNLDIMEINNNKIHLIKSLHFANPNYQPVSNDNLNQVIPSKENIIGYLDICATKEYIYALYADKKRFTDNKSNDYNSDTILVFDWNGNPIRKLKLTNEAYYICINEDRQMLYSAVKDASYGWSIISYKL</sequence>
<dbReference type="SUPFAM" id="SSF50969">
    <property type="entry name" value="YVTN repeat-like/Quinoprotein amine dehydrogenase"/>
    <property type="match status" value="1"/>
</dbReference>
<proteinExistence type="predicted"/>
<evidence type="ECO:0008006" key="2">
    <source>
        <dbReference type="Google" id="ProtNLM"/>
    </source>
</evidence>
<comment type="caution">
    <text evidence="1">The sequence shown here is derived from an EMBL/GenBank/DDBJ whole genome shotgun (WGS) entry which is preliminary data.</text>
</comment>
<dbReference type="AlphaFoldDB" id="A0A644Z986"/>
<protein>
    <recommendedName>
        <fullName evidence="2">TolB-like 6-blade propeller-like</fullName>
    </recommendedName>
</protein>
<accession>A0A644Z986</accession>
<dbReference type="Pfam" id="PF15869">
    <property type="entry name" value="TolB_like"/>
    <property type="match status" value="1"/>
</dbReference>
<evidence type="ECO:0000313" key="1">
    <source>
        <dbReference type="EMBL" id="MPM36551.1"/>
    </source>
</evidence>
<dbReference type="PROSITE" id="PS51257">
    <property type="entry name" value="PROKAR_LIPOPROTEIN"/>
    <property type="match status" value="1"/>
</dbReference>
<reference evidence="1" key="1">
    <citation type="submission" date="2019-08" db="EMBL/GenBank/DDBJ databases">
        <authorList>
            <person name="Kucharzyk K."/>
            <person name="Murdoch R.W."/>
            <person name="Higgins S."/>
            <person name="Loffler F."/>
        </authorList>
    </citation>
    <scope>NUCLEOTIDE SEQUENCE</scope>
</reference>
<dbReference type="InterPro" id="IPR011044">
    <property type="entry name" value="Quino_amine_DH_bsu"/>
</dbReference>
<dbReference type="EMBL" id="VSSQ01007643">
    <property type="protein sequence ID" value="MPM36551.1"/>
    <property type="molecule type" value="Genomic_DNA"/>
</dbReference>